<accession>A0A1J5RYS7</accession>
<gene>
    <name evidence="1" type="ORF">GALL_233170</name>
</gene>
<name>A0A1J5RYS7_9ZZZZ</name>
<reference evidence="1" key="1">
    <citation type="submission" date="2016-10" db="EMBL/GenBank/DDBJ databases">
        <title>Sequence of Gallionella enrichment culture.</title>
        <authorList>
            <person name="Poehlein A."/>
            <person name="Muehling M."/>
            <person name="Daniel R."/>
        </authorList>
    </citation>
    <scope>NUCLEOTIDE SEQUENCE</scope>
</reference>
<dbReference type="AlphaFoldDB" id="A0A1J5RYS7"/>
<organism evidence="1">
    <name type="scientific">mine drainage metagenome</name>
    <dbReference type="NCBI Taxonomy" id="410659"/>
    <lineage>
        <taxon>unclassified sequences</taxon>
        <taxon>metagenomes</taxon>
        <taxon>ecological metagenomes</taxon>
    </lineage>
</organism>
<comment type="caution">
    <text evidence="1">The sequence shown here is derived from an EMBL/GenBank/DDBJ whole genome shotgun (WGS) entry which is preliminary data.</text>
</comment>
<protein>
    <submittedName>
        <fullName evidence="1">Uncharacterized protein</fullName>
    </submittedName>
</protein>
<proteinExistence type="predicted"/>
<evidence type="ECO:0000313" key="1">
    <source>
        <dbReference type="EMBL" id="OIQ94659.1"/>
    </source>
</evidence>
<sequence length="94" mass="9729">MDDTPAQVPTFKLGTRTLIFNAASEEPVAWVEGLLTLPVGAIIRLTDLGAGHGTFDGEVVQVGTLPVSAASPDVPMDLMLRVIPWQAGAADSGS</sequence>
<dbReference type="EMBL" id="MLJW01000181">
    <property type="protein sequence ID" value="OIQ94659.1"/>
    <property type="molecule type" value="Genomic_DNA"/>
</dbReference>